<evidence type="ECO:0000256" key="1">
    <source>
        <dbReference type="ARBA" id="ARBA00004196"/>
    </source>
</evidence>
<keyword evidence="8" id="KW-1185">Reference proteome</keyword>
<feature type="signal peptide" evidence="5">
    <location>
        <begin position="1"/>
        <end position="22"/>
    </location>
</feature>
<evidence type="ECO:0000256" key="5">
    <source>
        <dbReference type="SAM" id="SignalP"/>
    </source>
</evidence>
<dbReference type="PANTHER" id="PTHR30532">
    <property type="entry name" value="IRON III DICITRATE-BINDING PERIPLASMIC PROTEIN"/>
    <property type="match status" value="1"/>
</dbReference>
<dbReference type="GO" id="GO:1901678">
    <property type="term" value="P:iron coordination entity transport"/>
    <property type="evidence" value="ECO:0007669"/>
    <property type="project" value="UniProtKB-ARBA"/>
</dbReference>
<protein>
    <submittedName>
        <fullName evidence="7">Periplasmic binding protein</fullName>
    </submittedName>
</protein>
<keyword evidence="4 5" id="KW-0732">Signal</keyword>
<comment type="subcellular location">
    <subcellularLocation>
        <location evidence="1">Cell envelope</location>
    </subcellularLocation>
</comment>
<dbReference type="OrthoDB" id="63946at2"/>
<sequence>MASRRSLRALLALTASFGLVLAGCSSTPEAKESHSAMKSQEAEKKGPKTIVDFSGNKVKIPESPKSVVVTDNRSFQILKEWKVDLKAAPLPIMSPQLHGDYVKNPKIIDLGSHREPNLEAFVSAAPDLVINGQRFAKQSENVKSVLPKDTAFVDINLPEDMPLEEYFPKQVMMLGDIFNKQAEAKKMVADFNKAIERAKKAYDKKHTVMGLITSGGAINYAAPGKGRAVGPLFPMLGLTPALEQQGSTDHQGDEVSVEAIAATNPEWIVVLDRDQAMASKDGGEYTPSAELISGSEALQNVPAVAKKQVVVSPADFYLSEDILLYTQFINKLAEAFESAR</sequence>
<dbReference type="PROSITE" id="PS50983">
    <property type="entry name" value="FE_B12_PBP"/>
    <property type="match status" value="1"/>
</dbReference>
<evidence type="ECO:0000313" key="8">
    <source>
        <dbReference type="Proteomes" id="UP000000376"/>
    </source>
</evidence>
<dbReference type="SUPFAM" id="SSF53807">
    <property type="entry name" value="Helical backbone' metal receptor"/>
    <property type="match status" value="1"/>
</dbReference>
<dbReference type="InterPro" id="IPR051313">
    <property type="entry name" value="Bact_iron-sidero_bind"/>
</dbReference>
<dbReference type="KEGG" id="ahe:Arch_1090"/>
<feature type="domain" description="Fe/B12 periplasmic-binding" evidence="6">
    <location>
        <begin position="66"/>
        <end position="340"/>
    </location>
</feature>
<evidence type="ECO:0000256" key="4">
    <source>
        <dbReference type="ARBA" id="ARBA00022729"/>
    </source>
</evidence>
<name>D7BPF5_ARCHD</name>
<dbReference type="Proteomes" id="UP000000376">
    <property type="component" value="Chromosome"/>
</dbReference>
<evidence type="ECO:0000259" key="6">
    <source>
        <dbReference type="PROSITE" id="PS50983"/>
    </source>
</evidence>
<organism evidence="7 8">
    <name type="scientific">Arcanobacterium haemolyticum (strain ATCC 9345 / DSM 20595 / CCM 5947 / CCUG 17215 / LMG 16163 / NBRC 15585 / NCTC 8452 / 11018)</name>
    <dbReference type="NCBI Taxonomy" id="644284"/>
    <lineage>
        <taxon>Bacteria</taxon>
        <taxon>Bacillati</taxon>
        <taxon>Actinomycetota</taxon>
        <taxon>Actinomycetes</taxon>
        <taxon>Actinomycetales</taxon>
        <taxon>Actinomycetaceae</taxon>
        <taxon>Arcanobacterium</taxon>
    </lineage>
</organism>
<dbReference type="STRING" id="644284.Arch_1090"/>
<reference evidence="7 8" key="1">
    <citation type="journal article" date="2010" name="Stand. Genomic Sci.">
        <title>Complete genome sequence of Arcanobacterium haemolyticum type strain (11018).</title>
        <authorList>
            <person name="Yasawong M."/>
            <person name="Teshima H."/>
            <person name="Lapidus A."/>
            <person name="Nolan M."/>
            <person name="Lucas S."/>
            <person name="Glavina Del Rio T."/>
            <person name="Tice H."/>
            <person name="Cheng J."/>
            <person name="Bruce D."/>
            <person name="Detter C."/>
            <person name="Tapia R."/>
            <person name="Han C."/>
            <person name="Goodwin L."/>
            <person name="Pitluck S."/>
            <person name="Liolios K."/>
            <person name="Ivanova N."/>
            <person name="Mavromatis K."/>
            <person name="Mikhailova N."/>
            <person name="Pati A."/>
            <person name="Chen A."/>
            <person name="Palaniappan K."/>
            <person name="Land M."/>
            <person name="Hauser L."/>
            <person name="Chang Y."/>
            <person name="Jeffries C."/>
            <person name="Rohde M."/>
            <person name="Sikorski J."/>
            <person name="Pukall R."/>
            <person name="Goker M."/>
            <person name="Woyke T."/>
            <person name="Bristow J."/>
            <person name="Eisen J."/>
            <person name="Markowitz V."/>
            <person name="Hugenholtz P."/>
            <person name="Kyrpides N."/>
            <person name="Klenk H."/>
        </authorList>
    </citation>
    <scope>NUCLEOTIDE SEQUENCE [LARGE SCALE GENOMIC DNA]</scope>
    <source>
        <strain evidence="8">ATCC 9345 / DSM 20595 / CCUG 17215 / LMG 16163 / NBRC 15585 / NCTC 8452 / 11018</strain>
    </source>
</reference>
<dbReference type="Pfam" id="PF01497">
    <property type="entry name" value="Peripla_BP_2"/>
    <property type="match status" value="1"/>
</dbReference>
<evidence type="ECO:0000256" key="2">
    <source>
        <dbReference type="ARBA" id="ARBA00008814"/>
    </source>
</evidence>
<dbReference type="EMBL" id="CP002045">
    <property type="protein sequence ID" value="ADH92804.1"/>
    <property type="molecule type" value="Genomic_DNA"/>
</dbReference>
<feature type="chain" id="PRO_5039228301" evidence="5">
    <location>
        <begin position="23"/>
        <end position="340"/>
    </location>
</feature>
<evidence type="ECO:0000313" key="7">
    <source>
        <dbReference type="EMBL" id="ADH92804.1"/>
    </source>
</evidence>
<dbReference type="RefSeq" id="WP_013170298.1">
    <property type="nucleotide sequence ID" value="NC_014218.1"/>
</dbReference>
<dbReference type="HOGENOM" id="CLU_038034_3_1_11"/>
<proteinExistence type="inferred from homology"/>
<comment type="similarity">
    <text evidence="2">Belongs to the bacterial solute-binding protein 8 family.</text>
</comment>
<dbReference type="AlphaFoldDB" id="D7BPF5"/>
<dbReference type="PROSITE" id="PS51257">
    <property type="entry name" value="PROKAR_LIPOPROTEIN"/>
    <property type="match status" value="1"/>
</dbReference>
<dbReference type="PANTHER" id="PTHR30532:SF28">
    <property type="entry name" value="PETROBACTIN-BINDING PROTEIN YCLQ"/>
    <property type="match status" value="1"/>
</dbReference>
<evidence type="ECO:0000256" key="3">
    <source>
        <dbReference type="ARBA" id="ARBA00022448"/>
    </source>
</evidence>
<keyword evidence="3" id="KW-0813">Transport</keyword>
<dbReference type="Gene3D" id="3.40.50.1980">
    <property type="entry name" value="Nitrogenase molybdenum iron protein domain"/>
    <property type="match status" value="2"/>
</dbReference>
<dbReference type="InterPro" id="IPR002491">
    <property type="entry name" value="ABC_transptr_periplasmic_BD"/>
</dbReference>
<accession>D7BPF5</accession>
<gene>
    <name evidence="7" type="ordered locus">Arch_1090</name>
</gene>
<dbReference type="GO" id="GO:0030288">
    <property type="term" value="C:outer membrane-bounded periplasmic space"/>
    <property type="evidence" value="ECO:0007669"/>
    <property type="project" value="TreeGrafter"/>
</dbReference>
<dbReference type="eggNOG" id="COG4607">
    <property type="taxonomic scope" value="Bacteria"/>
</dbReference>